<dbReference type="EMBL" id="LUKF01000006">
    <property type="protein sequence ID" value="KYG69859.1"/>
    <property type="molecule type" value="Genomic_DNA"/>
</dbReference>
<dbReference type="OrthoDB" id="5288255at2"/>
<dbReference type="Gene3D" id="1.10.3210.10">
    <property type="entry name" value="Hypothetical protein af1432"/>
    <property type="match status" value="1"/>
</dbReference>
<evidence type="ECO:0008006" key="3">
    <source>
        <dbReference type="Google" id="ProtNLM"/>
    </source>
</evidence>
<name>A0A150WTM8_BDEBC</name>
<dbReference type="AlphaFoldDB" id="A0A150WTM8"/>
<gene>
    <name evidence="1" type="ORF">AZI85_16640</name>
</gene>
<accession>A0A150WTM8</accession>
<sequence>MTEPRSNSLFRQKLELLILDDSEALLNRVKQVVSAHYLTFRQVKFTELTNPLGELMKAQLVLLAQGQEESLKAFSERVDKVLLVFPRSCIVTVMAPSYSRENLEGTQNPRVTPLSQAEFYSTLKFEYVCLYRCRSQYFAIQAGDLFPMTTMSFPAFIRLSLNQRYLPVIHSNTVLSDERSQRLSRTEGLYIQIKDIDGYLQYIATYYDTSGAALKKRARALFLSLCYKSVYLNESLLFDFKMPAESHLAAIYADIKKTASELFEIMKTDENLWDIFREALDGDFWELWRSPWIAVYGSLMSLKSGVGNPMVVLLSGLLTDVGIYDLEEAVTRNYYLSEEKKVPLEQQGSYEKHPLLSLNRCLIKKLPVEEAVKTVLVCTHERIDEKGFPNQVPSDKLPEEALILLFAEKIDKTALTTMKKTGVGFRFAKEKLWEAESNMPGTFSPDFLNKISESLI</sequence>
<organism evidence="1 2">
    <name type="scientific">Bdellovibrio bacteriovorus</name>
    <dbReference type="NCBI Taxonomy" id="959"/>
    <lineage>
        <taxon>Bacteria</taxon>
        <taxon>Pseudomonadati</taxon>
        <taxon>Bdellovibrionota</taxon>
        <taxon>Bdellovibrionia</taxon>
        <taxon>Bdellovibrionales</taxon>
        <taxon>Pseudobdellovibrionaceae</taxon>
        <taxon>Bdellovibrio</taxon>
    </lineage>
</organism>
<reference evidence="1 2" key="1">
    <citation type="submission" date="2016-03" db="EMBL/GenBank/DDBJ databases">
        <authorList>
            <person name="Ploux O."/>
        </authorList>
    </citation>
    <scope>NUCLEOTIDE SEQUENCE [LARGE SCALE GENOMIC DNA]</scope>
    <source>
        <strain evidence="1 2">BER2</strain>
    </source>
</reference>
<dbReference type="RefSeq" id="WP_063243211.1">
    <property type="nucleotide sequence ID" value="NZ_LUKF01000006.1"/>
</dbReference>
<comment type="caution">
    <text evidence="1">The sequence shown here is derived from an EMBL/GenBank/DDBJ whole genome shotgun (WGS) entry which is preliminary data.</text>
</comment>
<evidence type="ECO:0000313" key="1">
    <source>
        <dbReference type="EMBL" id="KYG69859.1"/>
    </source>
</evidence>
<protein>
    <recommendedName>
        <fullName evidence="3">HD-GYP domain-containing protein</fullName>
    </recommendedName>
</protein>
<evidence type="ECO:0000313" key="2">
    <source>
        <dbReference type="Proteomes" id="UP000075391"/>
    </source>
</evidence>
<dbReference type="Proteomes" id="UP000075391">
    <property type="component" value="Unassembled WGS sequence"/>
</dbReference>
<proteinExistence type="predicted"/>